<protein>
    <submittedName>
        <fullName evidence="9">Satratoxin biosynthesis SC1 cluster protein 4</fullName>
    </submittedName>
</protein>
<keyword evidence="3 7" id="KW-1133">Transmembrane helix</keyword>
<dbReference type="PANTHER" id="PTHR33048:SF47">
    <property type="entry name" value="INTEGRAL MEMBRANE PROTEIN-RELATED"/>
    <property type="match status" value="1"/>
</dbReference>
<evidence type="ECO:0000256" key="2">
    <source>
        <dbReference type="ARBA" id="ARBA00022692"/>
    </source>
</evidence>
<evidence type="ECO:0000256" key="7">
    <source>
        <dbReference type="SAM" id="Phobius"/>
    </source>
</evidence>
<evidence type="ECO:0000256" key="4">
    <source>
        <dbReference type="ARBA" id="ARBA00023136"/>
    </source>
</evidence>
<dbReference type="InterPro" id="IPR049326">
    <property type="entry name" value="Rhodopsin_dom_fungi"/>
</dbReference>
<feature type="transmembrane region" description="Helical" evidence="7">
    <location>
        <begin position="296"/>
        <end position="315"/>
    </location>
</feature>
<dbReference type="OrthoDB" id="444631at2759"/>
<keyword evidence="10" id="KW-1185">Reference proteome</keyword>
<feature type="non-terminal residue" evidence="9">
    <location>
        <position position="478"/>
    </location>
</feature>
<dbReference type="GO" id="GO:0016020">
    <property type="term" value="C:membrane"/>
    <property type="evidence" value="ECO:0007669"/>
    <property type="project" value="UniProtKB-SubCell"/>
</dbReference>
<evidence type="ECO:0000256" key="5">
    <source>
        <dbReference type="ARBA" id="ARBA00038359"/>
    </source>
</evidence>
<feature type="transmembrane region" description="Helical" evidence="7">
    <location>
        <begin position="143"/>
        <end position="166"/>
    </location>
</feature>
<feature type="compositionally biased region" description="Low complexity" evidence="6">
    <location>
        <begin position="373"/>
        <end position="390"/>
    </location>
</feature>
<dbReference type="InterPro" id="IPR052337">
    <property type="entry name" value="SAT4-like"/>
</dbReference>
<dbReference type="AlphaFoldDB" id="A0A8H6VI85"/>
<evidence type="ECO:0000259" key="8">
    <source>
        <dbReference type="Pfam" id="PF20684"/>
    </source>
</evidence>
<name>A0A8H6VI85_9PEZI</name>
<feature type="compositionally biased region" description="Polar residues" evidence="6">
    <location>
        <begin position="391"/>
        <end position="404"/>
    </location>
</feature>
<dbReference type="PANTHER" id="PTHR33048">
    <property type="entry name" value="PTH11-LIKE INTEGRAL MEMBRANE PROTEIN (AFU_ORTHOLOGUE AFUA_5G11245)"/>
    <property type="match status" value="1"/>
</dbReference>
<feature type="transmembrane region" description="Helical" evidence="7">
    <location>
        <begin position="178"/>
        <end position="207"/>
    </location>
</feature>
<feature type="transmembrane region" description="Helical" evidence="7">
    <location>
        <begin position="53"/>
        <end position="71"/>
    </location>
</feature>
<keyword evidence="2 7" id="KW-0812">Transmembrane</keyword>
<sequence length="478" mass="52775">AAGASSTSKLLLKHDLGSPHADVPRTKSRIPTAQEPVSTTQIMVLYGYASNEAVIAVTVAMPTLAALFASLRMYARLAVTKNAGWDDAAISVALSRVALRLTLLTQLASIATTITMIAQTSNGLGQHIWEVEKHELKTYLRDFWAMIIVYNISLTFTKLSILFQYLRIFPQKPFRIATFTVMGIVICYALWRFFSAVFTCVPVQAFWDHSIKDKTCQNRNALSMASTSLNMTTDIIIALLPLPVLNKLQLPKRQRFALMGVFALAGLVVIISILRLPSLHVLMTSKDTTYENPMAAIWSSIEINVGIICSCLPTLRCLFPKIFRSATYAMSGGSHDQKLSGNGKQNSYNKYRKSFGFSNNPVPKGGHAGSFGGKFSSTPTSSSTPTYKSSITASHATHKTSSFSRPLGRFERNVDRELLNSLDEIELTMTEGNVGERNSYGNKIVVQTEIQQVESARSFAEKNSSVRDLARMDQREMV</sequence>
<feature type="domain" description="Rhodopsin" evidence="8">
    <location>
        <begin position="71"/>
        <end position="319"/>
    </location>
</feature>
<dbReference type="EMBL" id="JABCIY010000224">
    <property type="protein sequence ID" value="KAF7187730.1"/>
    <property type="molecule type" value="Genomic_DNA"/>
</dbReference>
<proteinExistence type="inferred from homology"/>
<keyword evidence="4 7" id="KW-0472">Membrane</keyword>
<evidence type="ECO:0000313" key="10">
    <source>
        <dbReference type="Proteomes" id="UP000660729"/>
    </source>
</evidence>
<comment type="caution">
    <text evidence="9">The sequence shown here is derived from an EMBL/GenBank/DDBJ whole genome shotgun (WGS) entry which is preliminary data.</text>
</comment>
<evidence type="ECO:0000256" key="1">
    <source>
        <dbReference type="ARBA" id="ARBA00004141"/>
    </source>
</evidence>
<feature type="transmembrane region" description="Helical" evidence="7">
    <location>
        <begin position="97"/>
        <end position="118"/>
    </location>
</feature>
<evidence type="ECO:0000313" key="9">
    <source>
        <dbReference type="EMBL" id="KAF7187730.1"/>
    </source>
</evidence>
<dbReference type="Pfam" id="PF20684">
    <property type="entry name" value="Fung_rhodopsin"/>
    <property type="match status" value="1"/>
</dbReference>
<gene>
    <name evidence="9" type="ORF">HII31_11069</name>
</gene>
<reference evidence="9" key="1">
    <citation type="submission" date="2020-04" db="EMBL/GenBank/DDBJ databases">
        <title>Draft genome resource of the tomato pathogen Pseudocercospora fuligena.</title>
        <authorList>
            <person name="Zaccaron A."/>
        </authorList>
    </citation>
    <scope>NUCLEOTIDE SEQUENCE</scope>
    <source>
        <strain evidence="9">PF001</strain>
    </source>
</reference>
<feature type="transmembrane region" description="Helical" evidence="7">
    <location>
        <begin position="256"/>
        <end position="276"/>
    </location>
</feature>
<feature type="region of interest" description="Disordered" evidence="6">
    <location>
        <begin position="368"/>
        <end position="404"/>
    </location>
</feature>
<comment type="similarity">
    <text evidence="5">Belongs to the SAT4 family.</text>
</comment>
<dbReference type="Proteomes" id="UP000660729">
    <property type="component" value="Unassembled WGS sequence"/>
</dbReference>
<evidence type="ECO:0000256" key="6">
    <source>
        <dbReference type="SAM" id="MobiDB-lite"/>
    </source>
</evidence>
<evidence type="ECO:0000256" key="3">
    <source>
        <dbReference type="ARBA" id="ARBA00022989"/>
    </source>
</evidence>
<feature type="transmembrane region" description="Helical" evidence="7">
    <location>
        <begin position="227"/>
        <end position="244"/>
    </location>
</feature>
<accession>A0A8H6VI85</accession>
<organism evidence="9 10">
    <name type="scientific">Pseudocercospora fuligena</name>
    <dbReference type="NCBI Taxonomy" id="685502"/>
    <lineage>
        <taxon>Eukaryota</taxon>
        <taxon>Fungi</taxon>
        <taxon>Dikarya</taxon>
        <taxon>Ascomycota</taxon>
        <taxon>Pezizomycotina</taxon>
        <taxon>Dothideomycetes</taxon>
        <taxon>Dothideomycetidae</taxon>
        <taxon>Mycosphaerellales</taxon>
        <taxon>Mycosphaerellaceae</taxon>
        <taxon>Pseudocercospora</taxon>
    </lineage>
</organism>
<comment type="subcellular location">
    <subcellularLocation>
        <location evidence="1">Membrane</location>
        <topology evidence="1">Multi-pass membrane protein</topology>
    </subcellularLocation>
</comment>